<dbReference type="PANTHER" id="PTHR43750">
    <property type="entry name" value="UDP-GLUCOSE 6-DEHYDROGENASE TUAD"/>
    <property type="match status" value="1"/>
</dbReference>
<evidence type="ECO:0000256" key="6">
    <source>
        <dbReference type="ARBA" id="ARBA00023027"/>
    </source>
</evidence>
<dbReference type="InterPro" id="IPR014027">
    <property type="entry name" value="UDP-Glc/GDP-Man_DH_C"/>
</dbReference>
<sequence length="440" mass="47884">MKITVIGTGYVGLVTGACLSEMGNDVVCLDVEPEKIRLLNDGGIPIYEPGLKEVVQRNVIAGRLRFTTDTRYAAAHGTIQFIAVGTPPDEDGSADLQYVVSAAREIGRHMTDYKVVVDKSTVPVGTADKVKAAIEDELKARGVVVPFAVVSNPEFLKEGAAVEDFMRPDRIIVGAEDEQAILLMRALYAPYVRNHDRLHVMDIRSAELTKYAANAMLATRISFMNELANLAEVVGADIESVRVGIGSDSRIGYSFLYAGCGYGGSCFPKDVKALIRTARDSGTDLKVLESVEVANDAQKRVMTSKIKARFGCDLVGRHFALWGLSFKPDTDDMRDAPSRELVAELLSAGATVSAYDPVAMDEAKHVFKGVEGLSYAPNPLAACEGADALVIVTEWKEFRSPDFDGIKARLREPIVFDGRNIFDPELVRSRGLEYVGIGRR</sequence>
<comment type="pathway">
    <text evidence="1">Nucleotide-sugar biosynthesis; UDP-alpha-D-glucuronate biosynthesis; UDP-alpha-D-glucuronate from UDP-alpha-D-glucose: step 1/1.</text>
</comment>
<name>A0ABX1QH33_9RHOO</name>
<feature type="domain" description="UDP-glucose/GDP-mannose dehydrogenase C-terminal" evidence="9">
    <location>
        <begin position="320"/>
        <end position="424"/>
    </location>
</feature>
<dbReference type="InterPro" id="IPR028357">
    <property type="entry name" value="UDPglc_DH_bac"/>
</dbReference>
<dbReference type="Pfam" id="PF00984">
    <property type="entry name" value="UDPG_MGDP_dh"/>
    <property type="match status" value="1"/>
</dbReference>
<dbReference type="SMART" id="SM00984">
    <property type="entry name" value="UDPG_MGDP_dh_C"/>
    <property type="match status" value="1"/>
</dbReference>
<dbReference type="SUPFAM" id="SSF48179">
    <property type="entry name" value="6-phosphogluconate dehydrogenase C-terminal domain-like"/>
    <property type="match status" value="1"/>
</dbReference>
<dbReference type="InterPro" id="IPR017476">
    <property type="entry name" value="UDP-Glc/GDP-Man"/>
</dbReference>
<dbReference type="Pfam" id="PF03721">
    <property type="entry name" value="UDPG_MGDP_dh_N"/>
    <property type="match status" value="1"/>
</dbReference>
<dbReference type="Gene3D" id="3.40.50.720">
    <property type="entry name" value="NAD(P)-binding Rossmann-like Domain"/>
    <property type="match status" value="2"/>
</dbReference>
<evidence type="ECO:0000256" key="8">
    <source>
        <dbReference type="PIRNR" id="PIRNR000124"/>
    </source>
</evidence>
<evidence type="ECO:0000256" key="5">
    <source>
        <dbReference type="ARBA" id="ARBA00023002"/>
    </source>
</evidence>
<dbReference type="RefSeq" id="WP_169261808.1">
    <property type="nucleotide sequence ID" value="NZ_WTVQ01000037.1"/>
</dbReference>
<dbReference type="PIRSF" id="PIRSF000124">
    <property type="entry name" value="UDPglc_GDPman_dh"/>
    <property type="match status" value="1"/>
</dbReference>
<accession>A0ABX1QH33</accession>
<dbReference type="InterPro" id="IPR036291">
    <property type="entry name" value="NAD(P)-bd_dom_sf"/>
</dbReference>
<gene>
    <name evidence="10" type="ORF">GPA25_18050</name>
</gene>
<evidence type="ECO:0000313" key="11">
    <source>
        <dbReference type="Proteomes" id="UP000648984"/>
    </source>
</evidence>
<comment type="similarity">
    <text evidence="2 8">Belongs to the UDP-glucose/GDP-mannose dehydrogenase family.</text>
</comment>
<evidence type="ECO:0000256" key="1">
    <source>
        <dbReference type="ARBA" id="ARBA00004701"/>
    </source>
</evidence>
<keyword evidence="5 8" id="KW-0560">Oxidoreductase</keyword>
<dbReference type="PIRSF" id="PIRSF500134">
    <property type="entry name" value="UDPglc_DH_bac"/>
    <property type="match status" value="1"/>
</dbReference>
<comment type="catalytic activity">
    <reaction evidence="7 8">
        <text>UDP-alpha-D-glucose + 2 NAD(+) + H2O = UDP-alpha-D-glucuronate + 2 NADH + 3 H(+)</text>
        <dbReference type="Rhea" id="RHEA:23596"/>
        <dbReference type="ChEBI" id="CHEBI:15377"/>
        <dbReference type="ChEBI" id="CHEBI:15378"/>
        <dbReference type="ChEBI" id="CHEBI:57540"/>
        <dbReference type="ChEBI" id="CHEBI:57945"/>
        <dbReference type="ChEBI" id="CHEBI:58052"/>
        <dbReference type="ChEBI" id="CHEBI:58885"/>
        <dbReference type="EC" id="1.1.1.22"/>
    </reaction>
</comment>
<dbReference type="SUPFAM" id="SSF51735">
    <property type="entry name" value="NAD(P)-binding Rossmann-fold domains"/>
    <property type="match status" value="1"/>
</dbReference>
<dbReference type="EMBL" id="WTVQ01000037">
    <property type="protein sequence ID" value="NMG76667.1"/>
    <property type="molecule type" value="Genomic_DNA"/>
</dbReference>
<dbReference type="Pfam" id="PF03720">
    <property type="entry name" value="UDPG_MGDP_dh_C"/>
    <property type="match status" value="1"/>
</dbReference>
<dbReference type="InterPro" id="IPR008927">
    <property type="entry name" value="6-PGluconate_DH-like_C_sf"/>
</dbReference>
<evidence type="ECO:0000313" key="10">
    <source>
        <dbReference type="EMBL" id="NMG76667.1"/>
    </source>
</evidence>
<comment type="caution">
    <text evidence="10">The sequence shown here is derived from an EMBL/GenBank/DDBJ whole genome shotgun (WGS) entry which is preliminary data.</text>
</comment>
<dbReference type="InterPro" id="IPR001732">
    <property type="entry name" value="UDP-Glc/GDP-Man_DH_N"/>
</dbReference>
<proteinExistence type="inferred from homology"/>
<evidence type="ECO:0000256" key="7">
    <source>
        <dbReference type="ARBA" id="ARBA00047473"/>
    </source>
</evidence>
<dbReference type="PROSITE" id="PS51257">
    <property type="entry name" value="PROKAR_LIPOPROTEIN"/>
    <property type="match status" value="1"/>
</dbReference>
<dbReference type="NCBIfam" id="TIGR03026">
    <property type="entry name" value="NDP-sugDHase"/>
    <property type="match status" value="1"/>
</dbReference>
<dbReference type="Proteomes" id="UP000648984">
    <property type="component" value="Unassembled WGS sequence"/>
</dbReference>
<evidence type="ECO:0000256" key="2">
    <source>
        <dbReference type="ARBA" id="ARBA00006601"/>
    </source>
</evidence>
<dbReference type="SUPFAM" id="SSF52413">
    <property type="entry name" value="UDP-glucose/GDP-mannose dehydrogenase C-terminal domain"/>
    <property type="match status" value="1"/>
</dbReference>
<keyword evidence="6 8" id="KW-0520">NAD</keyword>
<evidence type="ECO:0000256" key="3">
    <source>
        <dbReference type="ARBA" id="ARBA00012954"/>
    </source>
</evidence>
<keyword evidence="11" id="KW-1185">Reference proteome</keyword>
<reference evidence="10 11" key="1">
    <citation type="submission" date="2019-12" db="EMBL/GenBank/DDBJ databases">
        <title>Comparative genomics gives insights into the taxonomy of the Azoarcus-Aromatoleum group and reveals separate origins of nif in the plant-associated Azoarcus and non-plant-associated Aromatoleum sub-groups.</title>
        <authorList>
            <person name="Lafos M."/>
            <person name="Maluk M."/>
            <person name="Batista M."/>
            <person name="Junghare M."/>
            <person name="Carmona M."/>
            <person name="Faoro H."/>
            <person name="Cruz L.M."/>
            <person name="Battistoni F."/>
            <person name="De Souza E."/>
            <person name="Pedrosa F."/>
            <person name="Chen W.-M."/>
            <person name="Poole P.S."/>
            <person name="Dixon R.A."/>
            <person name="James E.K."/>
        </authorList>
    </citation>
    <scope>NUCLEOTIDE SEQUENCE [LARGE SCALE GENOMIC DNA]</scope>
    <source>
        <strain evidence="10 11">22Lin</strain>
    </source>
</reference>
<protein>
    <recommendedName>
        <fullName evidence="4 8">UDP-glucose 6-dehydrogenase</fullName>
        <ecNumber evidence="3 8">1.1.1.22</ecNumber>
    </recommendedName>
</protein>
<dbReference type="InterPro" id="IPR036220">
    <property type="entry name" value="UDP-Glc/GDP-Man_DH_C_sf"/>
</dbReference>
<organism evidence="10 11">
    <name type="scientific">Aromatoleum diolicum</name>
    <dbReference type="NCBI Taxonomy" id="75796"/>
    <lineage>
        <taxon>Bacteria</taxon>
        <taxon>Pseudomonadati</taxon>
        <taxon>Pseudomonadota</taxon>
        <taxon>Betaproteobacteria</taxon>
        <taxon>Rhodocyclales</taxon>
        <taxon>Rhodocyclaceae</taxon>
        <taxon>Aromatoleum</taxon>
    </lineage>
</organism>
<dbReference type="PANTHER" id="PTHR43750:SF3">
    <property type="entry name" value="UDP-GLUCOSE 6-DEHYDROGENASE TUAD"/>
    <property type="match status" value="1"/>
</dbReference>
<evidence type="ECO:0000259" key="9">
    <source>
        <dbReference type="SMART" id="SM00984"/>
    </source>
</evidence>
<evidence type="ECO:0000256" key="4">
    <source>
        <dbReference type="ARBA" id="ARBA00015132"/>
    </source>
</evidence>
<dbReference type="InterPro" id="IPR014026">
    <property type="entry name" value="UDP-Glc/GDP-Man_DH_dimer"/>
</dbReference>
<dbReference type="EC" id="1.1.1.22" evidence="3 8"/>
<dbReference type="Gene3D" id="1.20.5.100">
    <property type="entry name" value="Cytochrome c1, transmembrane anchor, C-terminal"/>
    <property type="match status" value="1"/>
</dbReference>